<reference evidence="3 4" key="1">
    <citation type="journal article" date="2023" name="Hortic Res">
        <title>Pangenome of water caltrop reveals structural variations and asymmetric subgenome divergence after allopolyploidization.</title>
        <authorList>
            <person name="Zhang X."/>
            <person name="Chen Y."/>
            <person name="Wang L."/>
            <person name="Yuan Y."/>
            <person name="Fang M."/>
            <person name="Shi L."/>
            <person name="Lu R."/>
            <person name="Comes H.P."/>
            <person name="Ma Y."/>
            <person name="Chen Y."/>
            <person name="Huang G."/>
            <person name="Zhou Y."/>
            <person name="Zheng Z."/>
            <person name="Qiu Y."/>
        </authorList>
    </citation>
    <scope>NUCLEOTIDE SEQUENCE [LARGE SCALE GENOMIC DNA]</scope>
    <source>
        <tissue evidence="3">Roots</tissue>
    </source>
</reference>
<name>A0AAN7KTY9_9MYRT</name>
<protein>
    <recommendedName>
        <fullName evidence="2">RIN4 pathogenic type III effector avirulence factor Avr cleavage site domain-containing protein</fullName>
    </recommendedName>
</protein>
<evidence type="ECO:0000256" key="1">
    <source>
        <dbReference type="SAM" id="MobiDB-lite"/>
    </source>
</evidence>
<dbReference type="EMBL" id="JAXIOK010000004">
    <property type="protein sequence ID" value="KAK4772991.1"/>
    <property type="molecule type" value="Genomic_DNA"/>
</dbReference>
<dbReference type="PANTHER" id="PTHR33882">
    <property type="entry name" value="PATHOGENIC TYPE III EFFECTOR AVIRULENCE FACTOR AVR AVRRPT-CLEAVAGE: CLEAVAGE SITE PROTEIN"/>
    <property type="match status" value="1"/>
</dbReference>
<evidence type="ECO:0000313" key="4">
    <source>
        <dbReference type="Proteomes" id="UP001345219"/>
    </source>
</evidence>
<dbReference type="PANTHER" id="PTHR33882:SF2">
    <property type="entry name" value="EXPRESSED PROTEIN"/>
    <property type="match status" value="1"/>
</dbReference>
<sequence>MEDRKENNNAPWLSVPQFGDWDMKGEVPDYSLDFSKIREMRKQNKRNLSRASIGNEEEVSSPNAAKSKGATVQDDQHDHYQQQRHHHNHSPTFIFGQNYQNVGMFPAFLFLTGICDRRKGVSSAVSTAVQEHERMSLFNMIFIALIIDPCMKFLLWSDEILGRKVDPHDATSVNVGNQLSSMLKDLEKAVGEETRRLHTVEGCNVGGFHIPAKSRVIVIVLGIGRDPWIMAAWDGRGVTRTKFNLYS</sequence>
<dbReference type="GO" id="GO:0005506">
    <property type="term" value="F:iron ion binding"/>
    <property type="evidence" value="ECO:0007669"/>
    <property type="project" value="InterPro"/>
</dbReference>
<gene>
    <name evidence="3" type="ORF">SAY87_028010</name>
</gene>
<dbReference type="Proteomes" id="UP001345219">
    <property type="component" value="Chromosome 22"/>
</dbReference>
<proteinExistence type="predicted"/>
<keyword evidence="4" id="KW-1185">Reference proteome</keyword>
<comment type="caution">
    <text evidence="3">The sequence shown here is derived from an EMBL/GenBank/DDBJ whole genome shotgun (WGS) entry which is preliminary data.</text>
</comment>
<dbReference type="GO" id="GO:0020037">
    <property type="term" value="F:heme binding"/>
    <property type="evidence" value="ECO:0007669"/>
    <property type="project" value="InterPro"/>
</dbReference>
<dbReference type="GO" id="GO:0004497">
    <property type="term" value="F:monooxygenase activity"/>
    <property type="evidence" value="ECO:0007669"/>
    <property type="project" value="InterPro"/>
</dbReference>
<dbReference type="Pfam" id="PF05627">
    <property type="entry name" value="AvrRpt-cleavage"/>
    <property type="match status" value="1"/>
</dbReference>
<dbReference type="GO" id="GO:0016705">
    <property type="term" value="F:oxidoreductase activity, acting on paired donors, with incorporation or reduction of molecular oxygen"/>
    <property type="evidence" value="ECO:0007669"/>
    <property type="project" value="InterPro"/>
</dbReference>
<feature type="region of interest" description="Disordered" evidence="1">
    <location>
        <begin position="43"/>
        <end position="92"/>
    </location>
</feature>
<dbReference type="InterPro" id="IPR008700">
    <property type="entry name" value="TypeIII_avirulence_cleave"/>
</dbReference>
<evidence type="ECO:0000313" key="3">
    <source>
        <dbReference type="EMBL" id="KAK4772991.1"/>
    </source>
</evidence>
<evidence type="ECO:0000259" key="2">
    <source>
        <dbReference type="Pfam" id="PF05627"/>
    </source>
</evidence>
<feature type="domain" description="RIN4 pathogenic type III effector avirulence factor Avr cleavage site" evidence="2">
    <location>
        <begin position="12"/>
        <end position="42"/>
    </location>
</feature>
<dbReference type="InterPro" id="IPR036396">
    <property type="entry name" value="Cyt_P450_sf"/>
</dbReference>
<organism evidence="3 4">
    <name type="scientific">Trapa incisa</name>
    <dbReference type="NCBI Taxonomy" id="236973"/>
    <lineage>
        <taxon>Eukaryota</taxon>
        <taxon>Viridiplantae</taxon>
        <taxon>Streptophyta</taxon>
        <taxon>Embryophyta</taxon>
        <taxon>Tracheophyta</taxon>
        <taxon>Spermatophyta</taxon>
        <taxon>Magnoliopsida</taxon>
        <taxon>eudicotyledons</taxon>
        <taxon>Gunneridae</taxon>
        <taxon>Pentapetalae</taxon>
        <taxon>rosids</taxon>
        <taxon>malvids</taxon>
        <taxon>Myrtales</taxon>
        <taxon>Lythraceae</taxon>
        <taxon>Trapa</taxon>
    </lineage>
</organism>
<accession>A0AAN7KTY9</accession>
<dbReference type="SUPFAM" id="SSF48264">
    <property type="entry name" value="Cytochrome P450"/>
    <property type="match status" value="1"/>
</dbReference>
<dbReference type="AlphaFoldDB" id="A0AAN7KTY9"/>